<feature type="transmembrane region" description="Helical" evidence="7">
    <location>
        <begin position="161"/>
        <end position="181"/>
    </location>
</feature>
<dbReference type="Pfam" id="PF03253">
    <property type="entry name" value="UT"/>
    <property type="match status" value="1"/>
</dbReference>
<keyword evidence="5 7" id="KW-1133">Transmembrane helix</keyword>
<dbReference type="GO" id="GO:0005886">
    <property type="term" value="C:plasma membrane"/>
    <property type="evidence" value="ECO:0007669"/>
    <property type="project" value="UniProtKB-SubCell"/>
</dbReference>
<dbReference type="InterPro" id="IPR004937">
    <property type="entry name" value="Urea_transporter"/>
</dbReference>
<dbReference type="Proteomes" id="UP000293300">
    <property type="component" value="Unassembled WGS sequence"/>
</dbReference>
<keyword evidence="9" id="KW-1185">Reference proteome</keyword>
<evidence type="ECO:0000256" key="5">
    <source>
        <dbReference type="ARBA" id="ARBA00022989"/>
    </source>
</evidence>
<proteinExistence type="inferred from homology"/>
<dbReference type="RefSeq" id="WP_131475262.1">
    <property type="nucleotide sequence ID" value="NZ_SJPE01000003.1"/>
</dbReference>
<feature type="transmembrane region" description="Helical" evidence="7">
    <location>
        <begin position="213"/>
        <end position="230"/>
    </location>
</feature>
<evidence type="ECO:0000256" key="2">
    <source>
        <dbReference type="ARBA" id="ARBA00005914"/>
    </source>
</evidence>
<gene>
    <name evidence="8" type="ORF">EZL74_03755</name>
</gene>
<dbReference type="InterPro" id="IPR029020">
    <property type="entry name" value="Ammonium/urea_transptr"/>
</dbReference>
<comment type="subcellular location">
    <subcellularLocation>
        <location evidence="1">Cell membrane</location>
        <topology evidence="1">Multi-pass membrane protein</topology>
    </subcellularLocation>
</comment>
<feature type="transmembrane region" description="Helical" evidence="7">
    <location>
        <begin position="259"/>
        <end position="276"/>
    </location>
</feature>
<evidence type="ECO:0000256" key="1">
    <source>
        <dbReference type="ARBA" id="ARBA00004651"/>
    </source>
</evidence>
<evidence type="ECO:0000256" key="6">
    <source>
        <dbReference type="ARBA" id="ARBA00023136"/>
    </source>
</evidence>
<dbReference type="EMBL" id="SJPE01000003">
    <property type="protein sequence ID" value="TBX70301.1"/>
    <property type="molecule type" value="Genomic_DNA"/>
</dbReference>
<keyword evidence="4 7" id="KW-0812">Transmembrane</keyword>
<dbReference type="Gene3D" id="1.10.3430.10">
    <property type="entry name" value="Ammonium transporter AmtB like domains"/>
    <property type="match status" value="1"/>
</dbReference>
<comment type="similarity">
    <text evidence="2">Belongs to the urea transporter family.</text>
</comment>
<sequence>MNATNTLVRATFRGVGQIMLQENAFSGVLFLIGISYGSILMAIGTILAAIIGTTTAYLLKYSTEEIQKGLYGFSPALVGAAVFLFLKPDFISWIVLILGSIGAVLLQHSFITKKIAAFTFPFVWITWVILFGINVYVPQLLNTPTPLVVTPADACFFPFKAFGQIIFQSSYFSGVVFFTGIAINKPIAAVYGFLGALFSSCIAYYLLGDIENIENGLLGYNAVLCAIVFTDTSFKNLKWMMISVLIALAVQLVMMKFNLIVLTFPFVLAAAATLFLKKRYPVWLKQQEKQG</sequence>
<dbReference type="OrthoDB" id="279428at2"/>
<evidence type="ECO:0000313" key="8">
    <source>
        <dbReference type="EMBL" id="TBX70301.1"/>
    </source>
</evidence>
<dbReference type="PANTHER" id="PTHR10464:SF4">
    <property type="entry name" value="UREA TRANSPORTER"/>
    <property type="match status" value="1"/>
</dbReference>
<reference evidence="8 9" key="1">
    <citation type="submission" date="2019-02" db="EMBL/GenBank/DDBJ databases">
        <title>Flavobacterium sp. RD-2-33 isolated from forest soil.</title>
        <authorList>
            <person name="Chaudhary D.K."/>
        </authorList>
    </citation>
    <scope>NUCLEOTIDE SEQUENCE [LARGE SCALE GENOMIC DNA]</scope>
    <source>
        <strain evidence="8 9">RD-2-33</strain>
    </source>
</reference>
<feature type="transmembrane region" description="Helical" evidence="7">
    <location>
        <begin position="28"/>
        <end position="58"/>
    </location>
</feature>
<dbReference type="PANTHER" id="PTHR10464">
    <property type="entry name" value="UREA TRANSPORTER"/>
    <property type="match status" value="1"/>
</dbReference>
<dbReference type="AlphaFoldDB" id="A0A4V2L5E0"/>
<evidence type="ECO:0000256" key="7">
    <source>
        <dbReference type="SAM" id="Phobius"/>
    </source>
</evidence>
<feature type="transmembrane region" description="Helical" evidence="7">
    <location>
        <begin position="118"/>
        <end position="141"/>
    </location>
</feature>
<dbReference type="GO" id="GO:0015204">
    <property type="term" value="F:urea transmembrane transporter activity"/>
    <property type="evidence" value="ECO:0007669"/>
    <property type="project" value="InterPro"/>
</dbReference>
<comment type="caution">
    <text evidence="8">The sequence shown here is derived from an EMBL/GenBank/DDBJ whole genome shotgun (WGS) entry which is preliminary data.</text>
</comment>
<organism evidence="8 9">
    <name type="scientific">Flavobacterium silvisoli</name>
    <dbReference type="NCBI Taxonomy" id="2529433"/>
    <lineage>
        <taxon>Bacteria</taxon>
        <taxon>Pseudomonadati</taxon>
        <taxon>Bacteroidota</taxon>
        <taxon>Flavobacteriia</taxon>
        <taxon>Flavobacteriales</taxon>
        <taxon>Flavobacteriaceae</taxon>
        <taxon>Flavobacterium</taxon>
    </lineage>
</organism>
<keyword evidence="6 7" id="KW-0472">Membrane</keyword>
<evidence type="ECO:0000256" key="3">
    <source>
        <dbReference type="ARBA" id="ARBA00022475"/>
    </source>
</evidence>
<accession>A0A4V2L5E0</accession>
<feature type="transmembrane region" description="Helical" evidence="7">
    <location>
        <begin position="92"/>
        <end position="111"/>
    </location>
</feature>
<evidence type="ECO:0000256" key="4">
    <source>
        <dbReference type="ARBA" id="ARBA00022692"/>
    </source>
</evidence>
<evidence type="ECO:0000313" key="9">
    <source>
        <dbReference type="Proteomes" id="UP000293300"/>
    </source>
</evidence>
<feature type="transmembrane region" description="Helical" evidence="7">
    <location>
        <begin position="237"/>
        <end position="253"/>
    </location>
</feature>
<protein>
    <submittedName>
        <fullName evidence="8">Urea transporter</fullName>
    </submittedName>
</protein>
<keyword evidence="3" id="KW-1003">Cell membrane</keyword>
<name>A0A4V2L5E0_9FLAO</name>
<feature type="transmembrane region" description="Helical" evidence="7">
    <location>
        <begin position="188"/>
        <end position="207"/>
    </location>
</feature>